<organism evidence="2">
    <name type="scientific">Dusuna sp</name>
    <dbReference type="NCBI Taxonomy" id="3133678"/>
    <lineage>
        <taxon>Eukaryota</taxon>
        <taxon>Metazoa</taxon>
        <taxon>Ecdysozoa</taxon>
        <taxon>Arthropoda</taxon>
        <taxon>Hexapoda</taxon>
        <taxon>Insecta</taxon>
        <taxon>Pterygota</taxon>
        <taxon>Neoptera</taxon>
        <taxon>Paraneoptera</taxon>
        <taxon>Hemiptera</taxon>
        <taxon>Auchenorrhyncha</taxon>
        <taxon>Membracoidea</taxon>
        <taxon>Cicadellidae</taxon>
        <taxon>Ledrinae</taxon>
        <taxon>Dusuna</taxon>
    </lineage>
</organism>
<keyword evidence="1" id="KW-1133">Transmembrane helix</keyword>
<dbReference type="AlphaFoldDB" id="A0AAU6PBZ6"/>
<evidence type="ECO:0000313" key="2">
    <source>
        <dbReference type="EMBL" id="WXH77265.1"/>
    </source>
</evidence>
<sequence>MPQMSPLWWLFLLFFFIFYYMFILCIVYFINLTFCFNVGSCKLNHFFWSW</sequence>
<accession>A0AAU6PBZ6</accession>
<dbReference type="EMBL" id="MZ333276">
    <property type="protein sequence ID" value="WXH77265.1"/>
    <property type="molecule type" value="Genomic_DNA"/>
</dbReference>
<keyword evidence="2" id="KW-0496">Mitochondrion</keyword>
<protein>
    <submittedName>
        <fullName evidence="2">ATP synthase F0 subunit 8</fullName>
    </submittedName>
</protein>
<keyword evidence="1" id="KW-0812">Transmembrane</keyword>
<name>A0AAU6PBZ6_9HEMI</name>
<keyword evidence="1" id="KW-0472">Membrane</keyword>
<reference evidence="2" key="1">
    <citation type="submission" date="2021-06" db="EMBL/GenBank/DDBJ databases">
        <authorList>
            <consortium name="Expending Complete Mitogenomes of Ledrinae and Compositional heterogeneity effect on the phylogenetic inferences of paraphyletic family: Cicadellidae (Hemiptera: Cicadomorpha)"/>
            <person name="Huang W."/>
            <person name="Yu T."/>
            <person name="Zhang Y."/>
        </authorList>
    </citation>
    <scope>NUCLEOTIDE SEQUENCE</scope>
</reference>
<geneLocation type="mitochondrion" evidence="2"/>
<reference evidence="2" key="2">
    <citation type="submission" date="2024-06" db="EMBL/GenBank/DDBJ databases">
        <title>Expending Complete Mitogenomes of Ledrinae and Compositional heterogeneity effect on the phylogenetic inferences of paraphyletic family: Cicadellidae (Hemiptera: Cicadomorpha).</title>
        <authorList>
            <person name="Huang W."/>
            <person name="Yu T."/>
            <person name="Zhang Y."/>
        </authorList>
    </citation>
    <scope>NUCLEOTIDE SEQUENCE</scope>
</reference>
<evidence type="ECO:0000256" key="1">
    <source>
        <dbReference type="SAM" id="Phobius"/>
    </source>
</evidence>
<gene>
    <name evidence="2" type="primary">ATP8</name>
</gene>
<proteinExistence type="predicted"/>
<feature type="transmembrane region" description="Helical" evidence="1">
    <location>
        <begin position="7"/>
        <end position="30"/>
    </location>
</feature>